<dbReference type="Pfam" id="PF04185">
    <property type="entry name" value="Phosphoesterase"/>
    <property type="match status" value="1"/>
</dbReference>
<protein>
    <submittedName>
        <fullName evidence="2">Phosphoesterase</fullName>
    </submittedName>
</protein>
<reference evidence="2 3" key="1">
    <citation type="submission" date="2019-12" db="EMBL/GenBank/DDBJ databases">
        <title>Paraburkholderia acidiphila 7Q-K02 sp. nov and Paraburkholderia acidisoli DHF22 sp. nov., two strains isolated from forest soil.</title>
        <authorList>
            <person name="Gao Z."/>
            <person name="Qiu L."/>
        </authorList>
    </citation>
    <scope>NUCLEOTIDE SEQUENCE [LARGE SCALE GENOMIC DNA]</scope>
    <source>
        <strain evidence="2 3">DHF22</strain>
    </source>
</reference>
<accession>A0A7Z2GHX1</accession>
<organism evidence="2 3">
    <name type="scientific">Paraburkholderia acidisoli</name>
    <dbReference type="NCBI Taxonomy" id="2571748"/>
    <lineage>
        <taxon>Bacteria</taxon>
        <taxon>Pseudomonadati</taxon>
        <taxon>Pseudomonadota</taxon>
        <taxon>Betaproteobacteria</taxon>
        <taxon>Burkholderiales</taxon>
        <taxon>Burkholderiaceae</taxon>
        <taxon>Paraburkholderia</taxon>
    </lineage>
</organism>
<dbReference type="EMBL" id="CP046913">
    <property type="protein sequence ID" value="QGZ61799.1"/>
    <property type="molecule type" value="Genomic_DNA"/>
</dbReference>
<dbReference type="AlphaFoldDB" id="A0A7Z2GHX1"/>
<keyword evidence="1" id="KW-0378">Hydrolase</keyword>
<dbReference type="GO" id="GO:0016788">
    <property type="term" value="F:hydrolase activity, acting on ester bonds"/>
    <property type="evidence" value="ECO:0007669"/>
    <property type="project" value="InterPro"/>
</dbReference>
<dbReference type="OrthoDB" id="9770871at2"/>
<dbReference type="PANTHER" id="PTHR31956">
    <property type="entry name" value="NON-SPECIFIC PHOSPHOLIPASE C4-RELATED"/>
    <property type="match status" value="1"/>
</dbReference>
<keyword evidence="3" id="KW-1185">Reference proteome</keyword>
<proteinExistence type="predicted"/>
<evidence type="ECO:0000256" key="1">
    <source>
        <dbReference type="ARBA" id="ARBA00022801"/>
    </source>
</evidence>
<dbReference type="Gene3D" id="3.40.720.10">
    <property type="entry name" value="Alkaline Phosphatase, subunit A"/>
    <property type="match status" value="1"/>
</dbReference>
<gene>
    <name evidence="2" type="ORF">FAZ98_08675</name>
</gene>
<dbReference type="Proteomes" id="UP000433577">
    <property type="component" value="Chromosome 1"/>
</dbReference>
<sequence length="444" mass="46803">MAVHSRGKRFAALPFTRFATRVITYCAALFAALFVAFFVSACGSSDKTASLAGSTQQIKHVFIITLENENYTTTFGANTKAPYLANTLTAQGALVQQYYGTGHVSLDNYISMISGQSPTLQTDNDCTTYADFSLTGMTADGQAIGTGCVYPASVKTIADQLTAAKYTWKGYEGDMGNDPAREAATCGHPALGTTDLTNTQEAPNATTPAGDSYATRHNPFMYFHSIIDSPDCAANVVNLDKLTTDLQQVSTTANFNFITPSTCDDGHDAPCANGATGGLVSADAFLQKWVPVITASPAFKQDGLLIINFDESSYASVSMPNATEVDFAFSGDTCCSQQPGPNLGAFPQSAKMGTVPAAYLSSLGINATGLSGNIDLVLAKQSYGGDRTGAVMISKFIKPGTVSTVQYNHYAMLKSIEDMFGLGYLGYAGQTGLAGFGKDIFTNL</sequence>
<name>A0A7Z2GHX1_9BURK</name>
<dbReference type="InterPro" id="IPR007312">
    <property type="entry name" value="Phosphoesterase"/>
</dbReference>
<dbReference type="RefSeq" id="WP_158950665.1">
    <property type="nucleotide sequence ID" value="NZ_CP046913.1"/>
</dbReference>
<dbReference type="InterPro" id="IPR017850">
    <property type="entry name" value="Alkaline_phosphatase_core_sf"/>
</dbReference>
<dbReference type="KEGG" id="pacs:FAZ98_08675"/>
<evidence type="ECO:0000313" key="2">
    <source>
        <dbReference type="EMBL" id="QGZ61799.1"/>
    </source>
</evidence>
<evidence type="ECO:0000313" key="3">
    <source>
        <dbReference type="Proteomes" id="UP000433577"/>
    </source>
</evidence>
<dbReference type="GO" id="GO:0009395">
    <property type="term" value="P:phospholipid catabolic process"/>
    <property type="evidence" value="ECO:0007669"/>
    <property type="project" value="TreeGrafter"/>
</dbReference>
<dbReference type="PANTHER" id="PTHR31956:SF8">
    <property type="entry name" value="ACID PHOSPHATASE PHOA (AFU_ORTHOLOGUE AFUA_1G03570)"/>
    <property type="match status" value="1"/>
</dbReference>